<evidence type="ECO:0000256" key="8">
    <source>
        <dbReference type="ARBA" id="ARBA00023136"/>
    </source>
</evidence>
<dbReference type="RefSeq" id="WP_083522782.1">
    <property type="nucleotide sequence ID" value="NZ_DF967973.1"/>
</dbReference>
<dbReference type="Pfam" id="PF00005">
    <property type="entry name" value="ABC_tran"/>
    <property type="match status" value="1"/>
</dbReference>
<sequence length="631" mass="69506">MNSVATASSSTSEFTLPDRFHTDRRSPWRWVFSHAVHNWHLWLMAITGSITNAVAAGWGPMLIGAAFNFIVSKPSDFHFLGQIAILIAISQGSRGVLQLMRNFGFELLAQRAERDVRDELYTSLLGKSMTFHSLQPVGDTMARATNDVREVNFMFSPGFNMVIGSLIFLVVPVVMAVQYHPSLVITPILFIIIYFILLRRYLRSLEPVTDEVRVSFGALNMRLAEALDGIEVVKGSAQEASEKERFAHNAMRFRDAAVRQGDIEARFLPFLVLSIAYAFGLLHAILLYRQGLLRVGDVVGYFGLLLMLDFPTFSSIWAYSRIALGLAGARRILEVINRENNLDQNAAGFKGPMRGEIEFDAVSFSYSANSAAAGGALVIPGYTDEGARHPVPPRDLVRPLEPIETDAPNDSLAGLSFKVPAGKTVAIVGQTGSGKTTLARLVNRTYDVNAGGVRVDGVDVRDWNLETLRRGISIIEQDIFLFSSTIAENIAFGQPGATQEQIEAAARAAQAHEFIMTFQDGYQTVVGERGVTLSGGQRQRIALARAFLTDPRILILDDSTSAIDSATEDRIQRAIYQAAKGRTTLIITHRLSQIRWADQIVVLRQGRISAIGTHDELLKSSEAYRRIFAGA</sequence>
<dbReference type="Proteomes" id="UP000055060">
    <property type="component" value="Unassembled WGS sequence"/>
</dbReference>
<keyword evidence="7 9" id="KW-1133">Transmembrane helix</keyword>
<feature type="transmembrane region" description="Helical" evidence="9">
    <location>
        <begin position="39"/>
        <end position="59"/>
    </location>
</feature>
<evidence type="ECO:0000256" key="6">
    <source>
        <dbReference type="ARBA" id="ARBA00022840"/>
    </source>
</evidence>
<evidence type="ECO:0000259" key="10">
    <source>
        <dbReference type="PROSITE" id="PS50893"/>
    </source>
</evidence>
<dbReference type="GO" id="GO:0005886">
    <property type="term" value="C:plasma membrane"/>
    <property type="evidence" value="ECO:0007669"/>
    <property type="project" value="UniProtKB-SubCell"/>
</dbReference>
<feature type="transmembrane region" description="Helical" evidence="9">
    <location>
        <begin position="151"/>
        <end position="173"/>
    </location>
</feature>
<evidence type="ECO:0000256" key="7">
    <source>
        <dbReference type="ARBA" id="ARBA00022989"/>
    </source>
</evidence>
<evidence type="ECO:0000256" key="5">
    <source>
        <dbReference type="ARBA" id="ARBA00022741"/>
    </source>
</evidence>
<dbReference type="GO" id="GO:0016887">
    <property type="term" value="F:ATP hydrolysis activity"/>
    <property type="evidence" value="ECO:0007669"/>
    <property type="project" value="InterPro"/>
</dbReference>
<name>A0A0K8MXQ1_9CHLR</name>
<evidence type="ECO:0000256" key="4">
    <source>
        <dbReference type="ARBA" id="ARBA00022692"/>
    </source>
</evidence>
<protein>
    <submittedName>
        <fullName evidence="12">ABC-type multidrug transport system, ATPase and permease component</fullName>
    </submittedName>
</protein>
<evidence type="ECO:0000256" key="1">
    <source>
        <dbReference type="ARBA" id="ARBA00004651"/>
    </source>
</evidence>
<organism evidence="12">
    <name type="scientific">Longilinea arvoryzae</name>
    <dbReference type="NCBI Taxonomy" id="360412"/>
    <lineage>
        <taxon>Bacteria</taxon>
        <taxon>Bacillati</taxon>
        <taxon>Chloroflexota</taxon>
        <taxon>Anaerolineae</taxon>
        <taxon>Anaerolineales</taxon>
        <taxon>Anaerolineaceae</taxon>
        <taxon>Longilinea</taxon>
    </lineage>
</organism>
<dbReference type="InterPro" id="IPR017871">
    <property type="entry name" value="ABC_transporter-like_CS"/>
</dbReference>
<evidence type="ECO:0000313" key="13">
    <source>
        <dbReference type="Proteomes" id="UP000055060"/>
    </source>
</evidence>
<reference evidence="12" key="1">
    <citation type="submission" date="2015-07" db="EMBL/GenBank/DDBJ databases">
        <title>Draft Genome Sequences of Anaerolinea thermolimosa IMO-1, Bellilinea caldifistulae GOMI-1, Leptolinea tardivitalis YMTK-2, Levilinea saccharolytica KIBI-1,Longilinea arvoryzae KOME-1, Previously Described as Members of the Anaerolineaceae (Chloroflexi).</title>
        <authorList>
            <person name="Sekiguchi Y."/>
            <person name="Ohashi A."/>
            <person name="Matsuura N."/>
            <person name="Tourlousse M.D."/>
        </authorList>
    </citation>
    <scope>NUCLEOTIDE SEQUENCE [LARGE SCALE GENOMIC DNA]</scope>
    <source>
        <strain evidence="12">KOME-1</strain>
    </source>
</reference>
<dbReference type="InterPro" id="IPR011527">
    <property type="entry name" value="ABC1_TM_dom"/>
</dbReference>
<dbReference type="InterPro" id="IPR003439">
    <property type="entry name" value="ABC_transporter-like_ATP-bd"/>
</dbReference>
<dbReference type="InterPro" id="IPR039421">
    <property type="entry name" value="Type_1_exporter"/>
</dbReference>
<evidence type="ECO:0000256" key="3">
    <source>
        <dbReference type="ARBA" id="ARBA00022475"/>
    </source>
</evidence>
<dbReference type="Pfam" id="PF00664">
    <property type="entry name" value="ABC_membrane"/>
    <property type="match status" value="1"/>
</dbReference>
<dbReference type="PANTHER" id="PTHR43394">
    <property type="entry name" value="ATP-DEPENDENT PERMEASE MDL1, MITOCHONDRIAL"/>
    <property type="match status" value="1"/>
</dbReference>
<feature type="transmembrane region" description="Helical" evidence="9">
    <location>
        <begin position="179"/>
        <end position="197"/>
    </location>
</feature>
<dbReference type="SMART" id="SM00382">
    <property type="entry name" value="AAA"/>
    <property type="match status" value="1"/>
</dbReference>
<keyword evidence="3" id="KW-1003">Cell membrane</keyword>
<dbReference type="Gene3D" id="1.20.1560.10">
    <property type="entry name" value="ABC transporter type 1, transmembrane domain"/>
    <property type="match status" value="1"/>
</dbReference>
<dbReference type="SUPFAM" id="SSF90123">
    <property type="entry name" value="ABC transporter transmembrane region"/>
    <property type="match status" value="1"/>
</dbReference>
<gene>
    <name evidence="12" type="ORF">LARV_03825</name>
</gene>
<evidence type="ECO:0000256" key="2">
    <source>
        <dbReference type="ARBA" id="ARBA00022448"/>
    </source>
</evidence>
<dbReference type="PROSITE" id="PS50893">
    <property type="entry name" value="ABC_TRANSPORTER_2"/>
    <property type="match status" value="1"/>
</dbReference>
<feature type="transmembrane region" description="Helical" evidence="9">
    <location>
        <begin position="79"/>
        <end position="97"/>
    </location>
</feature>
<dbReference type="GO" id="GO:0015421">
    <property type="term" value="F:ABC-type oligopeptide transporter activity"/>
    <property type="evidence" value="ECO:0007669"/>
    <property type="project" value="TreeGrafter"/>
</dbReference>
<feature type="transmembrane region" description="Helical" evidence="9">
    <location>
        <begin position="298"/>
        <end position="320"/>
    </location>
</feature>
<dbReference type="Gene3D" id="3.40.50.300">
    <property type="entry name" value="P-loop containing nucleotide triphosphate hydrolases"/>
    <property type="match status" value="1"/>
</dbReference>
<dbReference type="InterPro" id="IPR027417">
    <property type="entry name" value="P-loop_NTPase"/>
</dbReference>
<dbReference type="InterPro" id="IPR003593">
    <property type="entry name" value="AAA+_ATPase"/>
</dbReference>
<keyword evidence="8 9" id="KW-0472">Membrane</keyword>
<dbReference type="PROSITE" id="PS00211">
    <property type="entry name" value="ABC_TRANSPORTER_1"/>
    <property type="match status" value="1"/>
</dbReference>
<keyword evidence="5" id="KW-0547">Nucleotide-binding</keyword>
<feature type="domain" description="ABC transmembrane type-1" evidence="11">
    <location>
        <begin position="43"/>
        <end position="324"/>
    </location>
</feature>
<feature type="transmembrane region" description="Helical" evidence="9">
    <location>
        <begin position="267"/>
        <end position="286"/>
    </location>
</feature>
<keyword evidence="2" id="KW-0813">Transport</keyword>
<accession>A0A0K8MXQ1</accession>
<keyword evidence="6" id="KW-0067">ATP-binding</keyword>
<feature type="domain" description="ABC transporter" evidence="10">
    <location>
        <begin position="391"/>
        <end position="630"/>
    </location>
</feature>
<dbReference type="STRING" id="360412.LARV_03825"/>
<evidence type="ECO:0000259" key="11">
    <source>
        <dbReference type="PROSITE" id="PS50929"/>
    </source>
</evidence>
<dbReference type="AlphaFoldDB" id="A0A0K8MXQ1"/>
<dbReference type="OrthoDB" id="9806127at2"/>
<dbReference type="EMBL" id="DF967973">
    <property type="protein sequence ID" value="GAP16029.1"/>
    <property type="molecule type" value="Genomic_DNA"/>
</dbReference>
<keyword evidence="4 9" id="KW-0812">Transmembrane</keyword>
<dbReference type="CDD" id="cd07346">
    <property type="entry name" value="ABC_6TM_exporters"/>
    <property type="match status" value="1"/>
</dbReference>
<evidence type="ECO:0000256" key="9">
    <source>
        <dbReference type="SAM" id="Phobius"/>
    </source>
</evidence>
<dbReference type="PANTHER" id="PTHR43394:SF1">
    <property type="entry name" value="ATP-BINDING CASSETTE SUB-FAMILY B MEMBER 10, MITOCHONDRIAL"/>
    <property type="match status" value="1"/>
</dbReference>
<dbReference type="SUPFAM" id="SSF52540">
    <property type="entry name" value="P-loop containing nucleoside triphosphate hydrolases"/>
    <property type="match status" value="1"/>
</dbReference>
<comment type="subcellular location">
    <subcellularLocation>
        <location evidence="1">Cell membrane</location>
        <topology evidence="1">Multi-pass membrane protein</topology>
    </subcellularLocation>
</comment>
<dbReference type="PROSITE" id="PS50929">
    <property type="entry name" value="ABC_TM1F"/>
    <property type="match status" value="1"/>
</dbReference>
<keyword evidence="13" id="KW-1185">Reference proteome</keyword>
<dbReference type="InterPro" id="IPR036640">
    <property type="entry name" value="ABC1_TM_sf"/>
</dbReference>
<dbReference type="GO" id="GO:0005524">
    <property type="term" value="F:ATP binding"/>
    <property type="evidence" value="ECO:0007669"/>
    <property type="project" value="UniProtKB-KW"/>
</dbReference>
<dbReference type="FunFam" id="3.40.50.300:FF:000221">
    <property type="entry name" value="Multidrug ABC transporter ATP-binding protein"/>
    <property type="match status" value="1"/>
</dbReference>
<proteinExistence type="predicted"/>
<evidence type="ECO:0000313" key="12">
    <source>
        <dbReference type="EMBL" id="GAP16029.1"/>
    </source>
</evidence>